<accession>A0A383D434</accession>
<feature type="non-terminal residue" evidence="1">
    <location>
        <position position="152"/>
    </location>
</feature>
<dbReference type="InterPro" id="IPR035965">
    <property type="entry name" value="PAS-like_dom_sf"/>
</dbReference>
<evidence type="ECO:0008006" key="2">
    <source>
        <dbReference type="Google" id="ProtNLM"/>
    </source>
</evidence>
<protein>
    <recommendedName>
        <fullName evidence="2">PAS fold-4 domain-containing protein</fullName>
    </recommendedName>
</protein>
<dbReference type="SUPFAM" id="SSF55785">
    <property type="entry name" value="PYP-like sensor domain (PAS domain)"/>
    <property type="match status" value="1"/>
</dbReference>
<dbReference type="EMBL" id="UINC01213731">
    <property type="protein sequence ID" value="SVE38638.1"/>
    <property type="molecule type" value="Genomic_DNA"/>
</dbReference>
<reference evidence="1" key="1">
    <citation type="submission" date="2018-05" db="EMBL/GenBank/DDBJ databases">
        <authorList>
            <person name="Lanie J.A."/>
            <person name="Ng W.-L."/>
            <person name="Kazmierczak K.M."/>
            <person name="Andrzejewski T.M."/>
            <person name="Davidsen T.M."/>
            <person name="Wayne K.J."/>
            <person name="Tettelin H."/>
            <person name="Glass J.I."/>
            <person name="Rusch D."/>
            <person name="Podicherti R."/>
            <person name="Tsui H.-C.T."/>
            <person name="Winkler M.E."/>
        </authorList>
    </citation>
    <scope>NUCLEOTIDE SEQUENCE</scope>
</reference>
<organism evidence="1">
    <name type="scientific">marine metagenome</name>
    <dbReference type="NCBI Taxonomy" id="408172"/>
    <lineage>
        <taxon>unclassified sequences</taxon>
        <taxon>metagenomes</taxon>
        <taxon>ecological metagenomes</taxon>
    </lineage>
</organism>
<proteinExistence type="predicted"/>
<dbReference type="AlphaFoldDB" id="A0A383D434"/>
<gene>
    <name evidence="1" type="ORF">METZ01_LOCUS491492</name>
</gene>
<name>A0A383D434_9ZZZZ</name>
<sequence>MGDSPIELGSPDVGEPIDVPAERARARELFEALGSVVIYVDRAWSITEVTTGAVELFRKDGVELVGREVTSLIAPFDPVAVFGIEDLLEPRADADDISVSMVSARHGVFTASIRLASLDETWLPATRVLEIRDISRHQEALANQERLTVKHA</sequence>
<evidence type="ECO:0000313" key="1">
    <source>
        <dbReference type="EMBL" id="SVE38638.1"/>
    </source>
</evidence>
<dbReference type="Gene3D" id="3.30.450.20">
    <property type="entry name" value="PAS domain"/>
    <property type="match status" value="1"/>
</dbReference>